<feature type="non-terminal residue" evidence="9">
    <location>
        <position position="674"/>
    </location>
</feature>
<evidence type="ECO:0000256" key="6">
    <source>
        <dbReference type="ARBA" id="ARBA00023268"/>
    </source>
</evidence>
<keyword evidence="3" id="KW-0547">Nucleotide-binding</keyword>
<dbReference type="EC" id="2.7.7.42" evidence="9"/>
<keyword evidence="5" id="KW-0460">Magnesium</keyword>
<protein>
    <submittedName>
        <fullName evidence="9">Glutamate-ammonia-ligase adenylyltransferase</fullName>
        <ecNumber evidence="9">2.7.7.42</ecNumber>
    </submittedName>
</protein>
<keyword evidence="6" id="KW-0511">Multifunctional enzyme</keyword>
<feature type="domain" description="Glutamate-ammonia ligase adenylyltransferase repeated" evidence="7">
    <location>
        <begin position="432"/>
        <end position="665"/>
    </location>
</feature>
<dbReference type="EMBL" id="UOEW01000072">
    <property type="protein sequence ID" value="VAW34547.1"/>
    <property type="molecule type" value="Genomic_DNA"/>
</dbReference>
<keyword evidence="1 9" id="KW-0808">Transferase</keyword>
<dbReference type="SUPFAM" id="SSF81301">
    <property type="entry name" value="Nucleotidyltransferase"/>
    <property type="match status" value="2"/>
</dbReference>
<feature type="domain" description="PII-uridylyltransferase/Glutamine-synthetase adenylyltransferase" evidence="8">
    <location>
        <begin position="213"/>
        <end position="347"/>
    </location>
</feature>
<dbReference type="PANTHER" id="PTHR30621:SF0">
    <property type="entry name" value="BIFUNCTIONAL GLUTAMINE SYNTHETASE ADENYLYLTRANSFERASE_ADENYLYL-REMOVING ENZYME"/>
    <property type="match status" value="1"/>
</dbReference>
<evidence type="ECO:0000256" key="5">
    <source>
        <dbReference type="ARBA" id="ARBA00022842"/>
    </source>
</evidence>
<evidence type="ECO:0000256" key="1">
    <source>
        <dbReference type="ARBA" id="ARBA00022679"/>
    </source>
</evidence>
<dbReference type="Pfam" id="PF03710">
    <property type="entry name" value="GlnE"/>
    <property type="match status" value="2"/>
</dbReference>
<dbReference type="InterPro" id="IPR013546">
    <property type="entry name" value="PII_UdlTrfase/GS_AdlTrfase"/>
</dbReference>
<gene>
    <name evidence="9" type="ORF">MNBD_GAMMA01-434</name>
</gene>
<dbReference type="GO" id="GO:0005829">
    <property type="term" value="C:cytosol"/>
    <property type="evidence" value="ECO:0007669"/>
    <property type="project" value="TreeGrafter"/>
</dbReference>
<keyword evidence="4" id="KW-0067">ATP-binding</keyword>
<dbReference type="PANTHER" id="PTHR30621">
    <property type="entry name" value="GLUTAMINE SYNTHETASE ADENYLYLTRANSFERASE"/>
    <property type="match status" value="1"/>
</dbReference>
<reference evidence="9" key="1">
    <citation type="submission" date="2018-06" db="EMBL/GenBank/DDBJ databases">
        <authorList>
            <person name="Zhirakovskaya E."/>
        </authorList>
    </citation>
    <scope>NUCLEOTIDE SEQUENCE</scope>
</reference>
<dbReference type="CDD" id="cd05401">
    <property type="entry name" value="NT_GlnE_GlnD_like"/>
    <property type="match status" value="2"/>
</dbReference>
<feature type="domain" description="Glutamate-ammonia ligase adenylyltransferase repeated" evidence="7">
    <location>
        <begin position="10"/>
        <end position="189"/>
    </location>
</feature>
<dbReference type="GO" id="GO:0005524">
    <property type="term" value="F:ATP binding"/>
    <property type="evidence" value="ECO:0007669"/>
    <property type="project" value="UniProtKB-KW"/>
</dbReference>
<evidence type="ECO:0000259" key="8">
    <source>
        <dbReference type="Pfam" id="PF08335"/>
    </source>
</evidence>
<evidence type="ECO:0000256" key="2">
    <source>
        <dbReference type="ARBA" id="ARBA00022695"/>
    </source>
</evidence>
<evidence type="ECO:0000256" key="3">
    <source>
        <dbReference type="ARBA" id="ARBA00022741"/>
    </source>
</evidence>
<accession>A0A3B0V8U1</accession>
<name>A0A3B0V8U1_9ZZZZ</name>
<keyword evidence="2 9" id="KW-0548">Nucleotidyltransferase</keyword>
<dbReference type="InterPro" id="IPR005190">
    <property type="entry name" value="GlnE_rpt_dom"/>
</dbReference>
<dbReference type="Pfam" id="PF08335">
    <property type="entry name" value="GlnD_UR_UTase"/>
    <property type="match status" value="1"/>
</dbReference>
<organism evidence="9">
    <name type="scientific">hydrothermal vent metagenome</name>
    <dbReference type="NCBI Taxonomy" id="652676"/>
    <lineage>
        <taxon>unclassified sequences</taxon>
        <taxon>metagenomes</taxon>
        <taxon>ecological metagenomes</taxon>
    </lineage>
</organism>
<evidence type="ECO:0000259" key="7">
    <source>
        <dbReference type="Pfam" id="PF03710"/>
    </source>
</evidence>
<dbReference type="GO" id="GO:0016874">
    <property type="term" value="F:ligase activity"/>
    <property type="evidence" value="ECO:0007669"/>
    <property type="project" value="UniProtKB-KW"/>
</dbReference>
<dbReference type="SUPFAM" id="SSF81593">
    <property type="entry name" value="Nucleotidyltransferase substrate binding subunit/domain"/>
    <property type="match status" value="1"/>
</dbReference>
<dbReference type="Gene3D" id="3.30.460.10">
    <property type="entry name" value="Beta Polymerase, domain 2"/>
    <property type="match status" value="2"/>
</dbReference>
<sequence length="674" mass="77604">VQLDIFALPRKYRQSRLAVIATRDLASNNHIQTLQQTSQLARLLINFAYDTATAEFVQKYGKVINSQGELQKFIIFALGKLGGNELNYSSDVDLVFCYSGNGVSDGKKTIDAQSYFNRLGRRIIQILDSATGTGIVYRVDMRLRPFGSASPLACSIDNLLGYLETEGRDWERYAWLRASFVAGAATIARTVLNDIRPFIYRKYLDYGIFASLRQIKEQITRKQQNDLNNLKLGKGGIREIEFIIQTLQLTFAGRNKQLRSNNLYQQMHKLCEFRHLTVKELQQLTAAWLFLRRLENLCQIIHDTSSHHLPQNQEALVECMGLLTTYELQKKLQIHRDNVHHIFKQLFLTNQSKDHKPISNPQIQQIKDDIASKNFPKTSKHKMYAALDAIIPLLTKYDNSDTIIQRYQQVINAVSKRPSYLSMLIESPVILAKLIRQIAHSKYFSDSIAAMPSLLEILFDTLDEDDFVISLQWQQFAQKHNLDNSEQYLEVLCQFKQRMQFKAIMASVDKSHNSQITGKILTDLAEHILALVIAQAWQQIKQNTASTITTDALIVIAYGSMAMQDMHLQSDFDLVFILNQDITTTNHKFIMRWMKRIIHLLSIKTYFGSLYQLDTQLRPNGNAGAAIVTQSNFETYQLNDAWLWEHAALIKSRAVYANKEQKYWFQNLRKQVLT</sequence>
<keyword evidence="9" id="KW-0436">Ligase</keyword>
<feature type="non-terminal residue" evidence="9">
    <location>
        <position position="1"/>
    </location>
</feature>
<evidence type="ECO:0000313" key="9">
    <source>
        <dbReference type="EMBL" id="VAW34547.1"/>
    </source>
</evidence>
<dbReference type="Gene3D" id="1.20.120.330">
    <property type="entry name" value="Nucleotidyltransferases domain 2"/>
    <property type="match status" value="1"/>
</dbReference>
<dbReference type="InterPro" id="IPR043519">
    <property type="entry name" value="NT_sf"/>
</dbReference>
<dbReference type="GO" id="GO:0000820">
    <property type="term" value="P:regulation of glutamine family amino acid metabolic process"/>
    <property type="evidence" value="ECO:0007669"/>
    <property type="project" value="TreeGrafter"/>
</dbReference>
<dbReference type="InterPro" id="IPR023057">
    <property type="entry name" value="GlnE"/>
</dbReference>
<dbReference type="AlphaFoldDB" id="A0A3B0V8U1"/>
<evidence type="ECO:0000256" key="4">
    <source>
        <dbReference type="ARBA" id="ARBA00022840"/>
    </source>
</evidence>
<proteinExistence type="predicted"/>
<dbReference type="GO" id="GO:0008882">
    <property type="term" value="F:[glutamate-ammonia-ligase] adenylyltransferase activity"/>
    <property type="evidence" value="ECO:0007669"/>
    <property type="project" value="UniProtKB-EC"/>
</dbReference>